<sequence length="148" mass="15061">MSAAPDNQNPDGPVTVSLGTPNFTKCLTDPSGGTATITSTADWALVLRNGSPITADLVIPKGGVIVTTSGSANCTTVFAPDESASVPGTYTNGVAGPITTFSSFTVNDYVPIRTTGDATCPTDTIERFSATFYVNDATDPGKPIIVGP</sequence>
<dbReference type="AlphaFoldDB" id="A0A6G9YGH0"/>
<name>A0A6G9YGH0_9NOCA</name>
<gene>
    <name evidence="1" type="ORF">F5544_21470</name>
</gene>
<dbReference type="KEGG" id="nah:F5544_21470"/>
<reference evidence="1 2" key="1">
    <citation type="journal article" date="2019" name="ACS Chem. Biol.">
        <title>Identification and Mobilization of a Cryptic Antibiotic Biosynthesis Gene Locus from a Human-Pathogenic Nocardia Isolate.</title>
        <authorList>
            <person name="Herisse M."/>
            <person name="Ishida K."/>
            <person name="Porter J.L."/>
            <person name="Howden B."/>
            <person name="Hertweck C."/>
            <person name="Stinear T.P."/>
            <person name="Pidot S.J."/>
        </authorList>
    </citation>
    <scope>NUCLEOTIDE SEQUENCE [LARGE SCALE GENOMIC DNA]</scope>
    <source>
        <strain evidence="1 2">AUSMDU00012717</strain>
    </source>
</reference>
<dbReference type="Proteomes" id="UP000503540">
    <property type="component" value="Chromosome"/>
</dbReference>
<evidence type="ECO:0000313" key="1">
    <source>
        <dbReference type="EMBL" id="QIS12157.1"/>
    </source>
</evidence>
<organism evidence="1 2">
    <name type="scientific">Nocardia arthritidis</name>
    <dbReference type="NCBI Taxonomy" id="228602"/>
    <lineage>
        <taxon>Bacteria</taxon>
        <taxon>Bacillati</taxon>
        <taxon>Actinomycetota</taxon>
        <taxon>Actinomycetes</taxon>
        <taxon>Mycobacteriales</taxon>
        <taxon>Nocardiaceae</taxon>
        <taxon>Nocardia</taxon>
    </lineage>
</organism>
<protein>
    <submittedName>
        <fullName evidence="1">Uncharacterized protein</fullName>
    </submittedName>
</protein>
<dbReference type="RefSeq" id="WP_167474875.1">
    <property type="nucleotide sequence ID" value="NZ_CP046172.1"/>
</dbReference>
<dbReference type="EMBL" id="CP046172">
    <property type="protein sequence ID" value="QIS12157.1"/>
    <property type="molecule type" value="Genomic_DNA"/>
</dbReference>
<proteinExistence type="predicted"/>
<accession>A0A6G9YGH0</accession>
<keyword evidence="2" id="KW-1185">Reference proteome</keyword>
<evidence type="ECO:0000313" key="2">
    <source>
        <dbReference type="Proteomes" id="UP000503540"/>
    </source>
</evidence>